<dbReference type="InParanoid" id="Q7NJK0"/>
<dbReference type="STRING" id="251221.gene:10759324"/>
<evidence type="ECO:0000313" key="4">
    <source>
        <dbReference type="Proteomes" id="UP000000557"/>
    </source>
</evidence>
<gene>
    <name evidence="3" type="ordered locus">glr1832</name>
</gene>
<dbReference type="Proteomes" id="UP000000557">
    <property type="component" value="Chromosome"/>
</dbReference>
<dbReference type="PANTHER" id="PTHR31964:SF113">
    <property type="entry name" value="USPA DOMAIN-CONTAINING PROTEIN"/>
    <property type="match status" value="1"/>
</dbReference>
<proteinExistence type="inferred from homology"/>
<dbReference type="eggNOG" id="COG0589">
    <property type="taxonomic scope" value="Bacteria"/>
</dbReference>
<accession>Q7NJK0</accession>
<dbReference type="CDD" id="cd00293">
    <property type="entry name" value="USP-like"/>
    <property type="match status" value="2"/>
</dbReference>
<evidence type="ECO:0000259" key="2">
    <source>
        <dbReference type="Pfam" id="PF00582"/>
    </source>
</evidence>
<name>Q7NJK0_GLOVI</name>
<dbReference type="EnsemblBacteria" id="BAC89773">
    <property type="protein sequence ID" value="BAC89773"/>
    <property type="gene ID" value="BAC89773"/>
</dbReference>
<dbReference type="PRINTS" id="PR01438">
    <property type="entry name" value="UNVRSLSTRESS"/>
</dbReference>
<comment type="similarity">
    <text evidence="1">Belongs to the universal stress protein A family.</text>
</comment>
<keyword evidence="4" id="KW-1185">Reference proteome</keyword>
<evidence type="ECO:0000313" key="3">
    <source>
        <dbReference type="EMBL" id="BAC89773.1"/>
    </source>
</evidence>
<dbReference type="Gene3D" id="3.40.50.620">
    <property type="entry name" value="HUPs"/>
    <property type="match status" value="2"/>
</dbReference>
<dbReference type="InterPro" id="IPR006016">
    <property type="entry name" value="UspA"/>
</dbReference>
<dbReference type="KEGG" id="gvi:glr1832"/>
<dbReference type="OrthoDB" id="9777884at2"/>
<dbReference type="InterPro" id="IPR006015">
    <property type="entry name" value="Universal_stress_UspA"/>
</dbReference>
<feature type="domain" description="UspA" evidence="2">
    <location>
        <begin position="151"/>
        <end position="289"/>
    </location>
</feature>
<sequence>MCIPEHAMPLLKNILLAIEESPAPVQMLKALLELPGSRGARITALHVAKNTPSAQKHGDDLARGRQLLEKAVAELALGSEYEMRTILRTGDPKDVVCLVAEEVDASLLLMGSRGLNSLVAILKNSVSQYVFQRASCPMLLLRDGYYANRINRVAVAISDTMASKYALQTAIELVRQVDGGELLLIRVRTRPLDPRETGKLVQPEEESLLLATAAGVARQQGVSCRSIYGVGSPGAEICRLAEENGADLLVLGCQDRRPTIAKNLPDLDRLLGNSVSDYVRTNANCPVLLQKTAE</sequence>
<dbReference type="EMBL" id="BA000045">
    <property type="protein sequence ID" value="BAC89773.1"/>
    <property type="molecule type" value="Genomic_DNA"/>
</dbReference>
<reference evidence="3 4" key="2">
    <citation type="journal article" date="2003" name="DNA Res.">
        <title>Complete genome structure of Gloeobacter violaceus PCC 7421, a cyanobacterium that lacks thylakoids (supplement).</title>
        <authorList>
            <person name="Nakamura Y."/>
            <person name="Kaneko T."/>
            <person name="Sato S."/>
            <person name="Mimuro M."/>
            <person name="Miyashita H."/>
            <person name="Tsuchiya T."/>
            <person name="Sasamoto S."/>
            <person name="Watanabe A."/>
            <person name="Kawashima K."/>
            <person name="Kishida Y."/>
            <person name="Kiyokawa C."/>
            <person name="Kohara M."/>
            <person name="Matsumoto M."/>
            <person name="Matsuno A."/>
            <person name="Nakazaki N."/>
            <person name="Shimpo S."/>
            <person name="Takeuchi C."/>
            <person name="Yamada M."/>
            <person name="Tabata S."/>
        </authorList>
    </citation>
    <scope>NUCLEOTIDE SEQUENCE [LARGE SCALE GENOMIC DNA]</scope>
    <source>
        <strain evidence="4">ATCC 29082 / PCC 7421</strain>
    </source>
</reference>
<feature type="domain" description="UspA" evidence="2">
    <location>
        <begin position="12"/>
        <end position="142"/>
    </location>
</feature>
<organism evidence="3 4">
    <name type="scientific">Gloeobacter violaceus (strain ATCC 29082 / PCC 7421)</name>
    <dbReference type="NCBI Taxonomy" id="251221"/>
    <lineage>
        <taxon>Bacteria</taxon>
        <taxon>Bacillati</taxon>
        <taxon>Cyanobacteriota</taxon>
        <taxon>Cyanophyceae</taxon>
        <taxon>Gloeobacterales</taxon>
        <taxon>Gloeobacteraceae</taxon>
        <taxon>Gloeobacter</taxon>
    </lineage>
</organism>
<dbReference type="AlphaFoldDB" id="Q7NJK0"/>
<evidence type="ECO:0000256" key="1">
    <source>
        <dbReference type="ARBA" id="ARBA00008791"/>
    </source>
</evidence>
<dbReference type="PhylomeDB" id="Q7NJK0"/>
<reference evidence="3 4" key="1">
    <citation type="journal article" date="2003" name="DNA Res.">
        <title>Complete genome structure of Gloeobacter violaceus PCC 7421, a cyanobacterium that lacks thylakoids.</title>
        <authorList>
            <person name="Nakamura Y."/>
            <person name="Kaneko T."/>
            <person name="Sato S."/>
            <person name="Mimuro M."/>
            <person name="Miyashita H."/>
            <person name="Tsuchiya T."/>
            <person name="Sasamoto S."/>
            <person name="Watanabe A."/>
            <person name="Kawashima K."/>
            <person name="Kishida Y."/>
            <person name="Kiyokawa C."/>
            <person name="Kohara M."/>
            <person name="Matsumoto M."/>
            <person name="Matsuno A."/>
            <person name="Nakazaki N."/>
            <person name="Shimpo S."/>
            <person name="Takeuchi C."/>
            <person name="Yamada M."/>
            <person name="Tabata S."/>
        </authorList>
    </citation>
    <scope>NUCLEOTIDE SEQUENCE [LARGE SCALE GENOMIC DNA]</scope>
    <source>
        <strain evidence="4">ATCC 29082 / PCC 7421</strain>
    </source>
</reference>
<dbReference type="SUPFAM" id="SSF52402">
    <property type="entry name" value="Adenine nucleotide alpha hydrolases-like"/>
    <property type="match status" value="2"/>
</dbReference>
<protein>
    <submittedName>
        <fullName evidence="3">Glr1832 protein</fullName>
    </submittedName>
</protein>
<dbReference type="HOGENOM" id="CLU_049301_2_1_3"/>
<dbReference type="PANTHER" id="PTHR31964">
    <property type="entry name" value="ADENINE NUCLEOTIDE ALPHA HYDROLASES-LIKE SUPERFAMILY PROTEIN"/>
    <property type="match status" value="1"/>
</dbReference>
<dbReference type="InterPro" id="IPR014729">
    <property type="entry name" value="Rossmann-like_a/b/a_fold"/>
</dbReference>
<dbReference type="FunCoup" id="Q7NJK0">
    <property type="interactions" value="2"/>
</dbReference>
<dbReference type="Pfam" id="PF00582">
    <property type="entry name" value="Usp"/>
    <property type="match status" value="2"/>
</dbReference>